<feature type="active site" description="Proton acceptor" evidence="3">
    <location>
        <position position="105"/>
    </location>
</feature>
<dbReference type="InterPro" id="IPR026591">
    <property type="entry name" value="Sirtuin_cat_small_dom_sf"/>
</dbReference>
<organism evidence="6 7">
    <name type="scientific">Apibacter adventoris</name>
    <dbReference type="NCBI Taxonomy" id="1679466"/>
    <lineage>
        <taxon>Bacteria</taxon>
        <taxon>Pseudomonadati</taxon>
        <taxon>Bacteroidota</taxon>
        <taxon>Flavobacteriia</taxon>
        <taxon>Flavobacteriales</taxon>
        <taxon>Weeksellaceae</taxon>
        <taxon>Apibacter</taxon>
    </lineage>
</organism>
<name>A0A2S8A7U5_9FLAO</name>
<comment type="caution">
    <text evidence="3 4">Lacks conserved residue(s) required for the propagation of feature annotation.</text>
</comment>
<keyword evidence="1" id="KW-0808">Transferase</keyword>
<feature type="binding site" evidence="3">
    <location>
        <begin position="10"/>
        <end position="29"/>
    </location>
    <ligand>
        <name>NAD(+)</name>
        <dbReference type="ChEBI" id="CHEBI:57540"/>
    </ligand>
</feature>
<dbReference type="Gene3D" id="3.40.50.1220">
    <property type="entry name" value="TPP-binding domain"/>
    <property type="match status" value="1"/>
</dbReference>
<dbReference type="InterPro" id="IPR027546">
    <property type="entry name" value="Sirtuin_class_III"/>
</dbReference>
<comment type="caution">
    <text evidence="6">The sequence shown here is derived from an EMBL/GenBank/DDBJ whole genome shotgun (WGS) entry which is preliminary data.</text>
</comment>
<dbReference type="Proteomes" id="UP000238042">
    <property type="component" value="Unassembled WGS sequence"/>
</dbReference>
<comment type="similarity">
    <text evidence="3">Belongs to the sirtuin family. Class III subfamily.</text>
</comment>
<dbReference type="OrthoDB" id="9800582at2"/>
<dbReference type="GO" id="GO:0017136">
    <property type="term" value="F:histone deacetylase activity, NAD-dependent"/>
    <property type="evidence" value="ECO:0007669"/>
    <property type="project" value="TreeGrafter"/>
</dbReference>
<dbReference type="GO" id="GO:0070403">
    <property type="term" value="F:NAD+ binding"/>
    <property type="evidence" value="ECO:0007669"/>
    <property type="project" value="UniProtKB-UniRule"/>
</dbReference>
<accession>A0A2S8A7U5</accession>
<dbReference type="Gene3D" id="3.30.1600.10">
    <property type="entry name" value="SIR2/SIRT2 'Small Domain"/>
    <property type="match status" value="1"/>
</dbReference>
<dbReference type="InterPro" id="IPR050134">
    <property type="entry name" value="NAD-dep_sirtuin_deacylases"/>
</dbReference>
<dbReference type="InterPro" id="IPR029035">
    <property type="entry name" value="DHS-like_NAD/FAD-binding_dom"/>
</dbReference>
<feature type="binding site" evidence="3">
    <location>
        <position position="214"/>
    </location>
    <ligand>
        <name>NAD(+)</name>
        <dbReference type="ChEBI" id="CHEBI:57540"/>
    </ligand>
</feature>
<dbReference type="PANTHER" id="PTHR11085">
    <property type="entry name" value="NAD-DEPENDENT PROTEIN DEACYLASE SIRTUIN-5, MITOCHONDRIAL-RELATED"/>
    <property type="match status" value="1"/>
</dbReference>
<dbReference type="GO" id="GO:0036055">
    <property type="term" value="F:protein-succinyllysine desuccinylase activity"/>
    <property type="evidence" value="ECO:0007669"/>
    <property type="project" value="UniProtKB-UniRule"/>
</dbReference>
<evidence type="ECO:0000256" key="3">
    <source>
        <dbReference type="HAMAP-Rule" id="MF_01121"/>
    </source>
</evidence>
<dbReference type="EC" id="2.3.1.286" evidence="3"/>
<dbReference type="GO" id="GO:0036054">
    <property type="term" value="F:protein-malonyllysine demalonylase activity"/>
    <property type="evidence" value="ECO:0007669"/>
    <property type="project" value="InterPro"/>
</dbReference>
<dbReference type="PROSITE" id="PS50305">
    <property type="entry name" value="SIRTUIN"/>
    <property type="match status" value="1"/>
</dbReference>
<feature type="binding site" evidence="3">
    <location>
        <begin position="170"/>
        <end position="172"/>
    </location>
    <ligand>
        <name>NAD(+)</name>
        <dbReference type="ChEBI" id="CHEBI:57540"/>
    </ligand>
</feature>
<reference evidence="6 7" key="1">
    <citation type="submission" date="2018-02" db="EMBL/GenBank/DDBJ databases">
        <title>Genome sequences of Apibacter spp., gut symbionts of Asian honey bees.</title>
        <authorList>
            <person name="Kwong W.K."/>
            <person name="Steele M.I."/>
            <person name="Moran N.A."/>
        </authorList>
    </citation>
    <scope>NUCLEOTIDE SEQUENCE [LARGE SCALE GENOMIC DNA]</scope>
    <source>
        <strain evidence="7">wkB301</strain>
    </source>
</reference>
<gene>
    <name evidence="3" type="primary">cobB</name>
    <name evidence="6" type="ORF">C4S77_12250</name>
</gene>
<comment type="subcellular location">
    <subcellularLocation>
        <location evidence="3">Cytoplasm</location>
    </subcellularLocation>
</comment>
<comment type="catalytic activity">
    <reaction evidence="3">
        <text>N(6)-succinyl-L-lysyl-[protein] + NAD(+) + H2O = 2''-O-succinyl-ADP-D-ribose + nicotinamide + L-lysyl-[protein]</text>
        <dbReference type="Rhea" id="RHEA:47668"/>
        <dbReference type="Rhea" id="RHEA-COMP:9752"/>
        <dbReference type="Rhea" id="RHEA-COMP:11877"/>
        <dbReference type="ChEBI" id="CHEBI:15377"/>
        <dbReference type="ChEBI" id="CHEBI:17154"/>
        <dbReference type="ChEBI" id="CHEBI:29969"/>
        <dbReference type="ChEBI" id="CHEBI:57540"/>
        <dbReference type="ChEBI" id="CHEBI:87830"/>
        <dbReference type="ChEBI" id="CHEBI:87832"/>
    </reaction>
</comment>
<feature type="binding site" evidence="3">
    <location>
        <position position="54"/>
    </location>
    <ligand>
        <name>substrate</name>
    </ligand>
</feature>
<keyword evidence="2 3" id="KW-0520">NAD</keyword>
<evidence type="ECO:0000256" key="2">
    <source>
        <dbReference type="ARBA" id="ARBA00023027"/>
    </source>
</evidence>
<comment type="domain">
    <text evidence="3">2 residues (Tyr-54 and Arg-57) present in a large hydrophobic pocket are probably involved in substrate specificity. They are important for desuccinylation activity, but dispensable for deacetylation activity.</text>
</comment>
<feature type="binding site" evidence="3">
    <location>
        <begin position="87"/>
        <end position="90"/>
    </location>
    <ligand>
        <name>NAD(+)</name>
        <dbReference type="ChEBI" id="CHEBI:57540"/>
    </ligand>
</feature>
<dbReference type="Pfam" id="PF02146">
    <property type="entry name" value="SIR2"/>
    <property type="match status" value="1"/>
</dbReference>
<dbReference type="HAMAP" id="MF_01121">
    <property type="entry name" value="Sirtuin_ClassIII"/>
    <property type="match status" value="1"/>
</dbReference>
<dbReference type="InterPro" id="IPR003000">
    <property type="entry name" value="Sirtuin"/>
</dbReference>
<evidence type="ECO:0000313" key="6">
    <source>
        <dbReference type="EMBL" id="PQL90639.1"/>
    </source>
</evidence>
<comment type="function">
    <text evidence="3">NAD-dependent lysine deacetylase and desuccinylase that specifically removes acetyl and succinyl groups on target proteins. Modulates the activities of several proteins which are inactive in their acylated form.</text>
</comment>
<feature type="domain" description="Deacetylase sirtuin-type" evidence="5">
    <location>
        <begin position="1"/>
        <end position="227"/>
    </location>
</feature>
<sequence length="227" mass="25731">MKQKLVVLTGAGMSAESGLSTFRDSGGLWDQYDVKDVASIEGWINNPKLVQDFYNKRRAELKDHSPNEGHYLIKELENIFQVTIITQNVDNFHERAGSQHVIHLHGELSKVRSVKNPSLIYETLEDVHMGDLAEDGNQLRPHIVWFGEEVPKMEEAVKYTAQAEIFLVIGTSLQVYPAASLLNFVPHEAKIYIIDPNPLEMYLPENIVYIQKGATEGLKIFKQKISN</sequence>
<feature type="binding site" evidence="3">
    <location>
        <position position="57"/>
    </location>
    <ligand>
        <name>substrate</name>
    </ligand>
</feature>
<proteinExistence type="inferred from homology"/>
<dbReference type="AlphaFoldDB" id="A0A2S8A7U5"/>
<evidence type="ECO:0000256" key="1">
    <source>
        <dbReference type="ARBA" id="ARBA00022679"/>
    </source>
</evidence>
<keyword evidence="3" id="KW-0963">Cytoplasm</keyword>
<evidence type="ECO:0000313" key="7">
    <source>
        <dbReference type="Proteomes" id="UP000238042"/>
    </source>
</evidence>
<dbReference type="InterPro" id="IPR026590">
    <property type="entry name" value="Ssirtuin_cat_dom"/>
</dbReference>
<dbReference type="SUPFAM" id="SSF52467">
    <property type="entry name" value="DHS-like NAD/FAD-binding domain"/>
    <property type="match status" value="1"/>
</dbReference>
<evidence type="ECO:0000256" key="4">
    <source>
        <dbReference type="PROSITE-ProRule" id="PRU00236"/>
    </source>
</evidence>
<dbReference type="RefSeq" id="WP_105247779.1">
    <property type="nucleotide sequence ID" value="NZ_PSZM01000046.1"/>
</dbReference>
<keyword evidence="7" id="KW-1185">Reference proteome</keyword>
<dbReference type="GO" id="GO:0005737">
    <property type="term" value="C:cytoplasm"/>
    <property type="evidence" value="ECO:0007669"/>
    <property type="project" value="UniProtKB-SubCell"/>
</dbReference>
<comment type="catalytic activity">
    <reaction evidence="3">
        <text>N(6)-acetyl-L-lysyl-[protein] + NAD(+) + H2O = 2''-O-acetyl-ADP-D-ribose + nicotinamide + L-lysyl-[protein]</text>
        <dbReference type="Rhea" id="RHEA:43636"/>
        <dbReference type="Rhea" id="RHEA-COMP:9752"/>
        <dbReference type="Rhea" id="RHEA-COMP:10731"/>
        <dbReference type="ChEBI" id="CHEBI:15377"/>
        <dbReference type="ChEBI" id="CHEBI:17154"/>
        <dbReference type="ChEBI" id="CHEBI:29969"/>
        <dbReference type="ChEBI" id="CHEBI:57540"/>
        <dbReference type="ChEBI" id="CHEBI:61930"/>
        <dbReference type="ChEBI" id="CHEBI:83767"/>
        <dbReference type="EC" id="2.3.1.286"/>
    </reaction>
</comment>
<evidence type="ECO:0000259" key="5">
    <source>
        <dbReference type="PROSITE" id="PS50305"/>
    </source>
</evidence>
<protein>
    <recommendedName>
        <fullName evidence="3">NAD-dependent protein deacylase</fullName>
        <ecNumber evidence="3">2.3.1.286</ecNumber>
    </recommendedName>
    <alternativeName>
        <fullName evidence="3">Regulatory protein SIR2 homolog</fullName>
    </alternativeName>
</protein>
<dbReference type="EMBL" id="PSZM01000046">
    <property type="protein sequence ID" value="PQL90639.1"/>
    <property type="molecule type" value="Genomic_DNA"/>
</dbReference>
<dbReference type="PANTHER" id="PTHR11085:SF4">
    <property type="entry name" value="NAD-DEPENDENT PROTEIN DEACYLASE"/>
    <property type="match status" value="1"/>
</dbReference>